<dbReference type="Proteomes" id="UP000324611">
    <property type="component" value="Unassembled WGS sequence"/>
</dbReference>
<gene>
    <name evidence="2" type="ORF">F0L74_09055</name>
</gene>
<name>A0A5B2VVS1_9BACT</name>
<feature type="signal peptide" evidence="1">
    <location>
        <begin position="1"/>
        <end position="19"/>
    </location>
</feature>
<dbReference type="Gene3D" id="2.180.10.10">
    <property type="entry name" value="RHS repeat-associated core"/>
    <property type="match status" value="1"/>
</dbReference>
<protein>
    <submittedName>
        <fullName evidence="2">RHS repeat protein</fullName>
    </submittedName>
</protein>
<dbReference type="EMBL" id="VUOC01000002">
    <property type="protein sequence ID" value="KAA2242668.1"/>
    <property type="molecule type" value="Genomic_DNA"/>
</dbReference>
<evidence type="ECO:0000313" key="3">
    <source>
        <dbReference type="Proteomes" id="UP000324611"/>
    </source>
</evidence>
<sequence length="1070" mass="119878">MKSAAIYICLLLCCFHAHAQLDLKKQVNTDPPNVASFEKYGNTPINYSTGQLDQSIPLYTLMIDENVSVPIDLRYSNIGMKPSQVPTWVGHGWDLMPGGYIVQEIRGVNDFFPVGMRDASVRQGLLDYMGGNMPDPATRYNYIRRALQGNIDTQQDIFSLNIMSQSAKFFFDGTDVKFIKYTPYKVQYDPVTGFTVTDEKGYKYIFGRSVFGSGSIDNDPYEFPSLGGSVTWYLTKIVTPYNDEATFEYDQDVNYITTISNGYYTWGAQSADAVQCFYGFSGPEQSQSSSSVVQIVPKRITFKGRKIDFLTIPRNDLKSQDNTPAKALSVLQVTNEQNQLVKKISFSYTNTTRLKLDSLTILDNVSGQAIQRYKFAYYQNQGTDLTNIPLITSPNRTFAYDYWGFYNGATANTFKGVPMADYSKMLSGLTSFKGANDRDADSASSRIGMLQRITYPTGGYTEMEYESNKMIYPTLNSIPDFLRRKVDGTLQTVAYANVHCPGPSQTTGNFTLAGPINAVLTWEFFTDDPSQLSAITIKNLTTGEEIYRIGDTNAGTDQFRLEAGPYQYTLQAPCSFAEEGSPNYAFFDLSQFITPVSIPVQTGGNRLLRIKDFDPVAGKTTIRRLAYEEPELNEVPYFITTRRLMTTAEPQTNPASLDCGLQYIIGATNQVTFDGPHMDYRKVTEYMGENGENGKNVYTYDSQRFVSGDYTQAPFPPITNFSGRSSALLKQETYRKNGTADMLQQETSIDYTPSPGPSIFDFIQGVKFAVSGQVIIGQEIPGDYNKYYTSAQIYLPTDKFKQSSVNSIEHGDDNSTLTKQIDYTYNDPYFLPYKTVETNSMGKSVEKYTWYAGDFNNGVANVQTLKNNNMIGLPLKTSTSVAGKIVKGEIFTRDDKGNIANVYEYENDLMPAMPAHDPATYIAQGFKQRNALTYNTNNRLTEFKKDDDAATILWGYNSTYPVAEITNATYQEVLTVLGQTVIDQLASANPGTDAQVRTALNVLRTDARLKKAIVKTFTYNPLVGMTSQTDPMGIITFYEYDGAGRLKRTKDKDGKILKQYDYQYQQPVNQ</sequence>
<dbReference type="AlphaFoldDB" id="A0A5B2VVS1"/>
<reference evidence="2 3" key="2">
    <citation type="submission" date="2019-09" db="EMBL/GenBank/DDBJ databases">
        <authorList>
            <person name="Jin C."/>
        </authorList>
    </citation>
    <scope>NUCLEOTIDE SEQUENCE [LARGE SCALE GENOMIC DNA]</scope>
    <source>
        <strain evidence="2 3">BN140078</strain>
    </source>
</reference>
<organism evidence="2 3">
    <name type="scientific">Chitinophaga agrisoli</name>
    <dbReference type="NCBI Taxonomy" id="2607653"/>
    <lineage>
        <taxon>Bacteria</taxon>
        <taxon>Pseudomonadati</taxon>
        <taxon>Bacteroidota</taxon>
        <taxon>Chitinophagia</taxon>
        <taxon>Chitinophagales</taxon>
        <taxon>Chitinophagaceae</taxon>
        <taxon>Chitinophaga</taxon>
    </lineage>
</organism>
<dbReference type="InterPro" id="IPR006530">
    <property type="entry name" value="YD"/>
</dbReference>
<accession>A0A5B2VVS1</accession>
<feature type="chain" id="PRO_5022825054" evidence="1">
    <location>
        <begin position="20"/>
        <end position="1070"/>
    </location>
</feature>
<comment type="caution">
    <text evidence="2">The sequence shown here is derived from an EMBL/GenBank/DDBJ whole genome shotgun (WGS) entry which is preliminary data.</text>
</comment>
<keyword evidence="1" id="KW-0732">Signal</keyword>
<dbReference type="NCBIfam" id="TIGR01643">
    <property type="entry name" value="YD_repeat_2x"/>
    <property type="match status" value="1"/>
</dbReference>
<proteinExistence type="predicted"/>
<evidence type="ECO:0000313" key="2">
    <source>
        <dbReference type="EMBL" id="KAA2242668.1"/>
    </source>
</evidence>
<dbReference type="RefSeq" id="WP_149837541.1">
    <property type="nucleotide sequence ID" value="NZ_VUOC01000002.1"/>
</dbReference>
<keyword evidence="3" id="KW-1185">Reference proteome</keyword>
<evidence type="ECO:0000256" key="1">
    <source>
        <dbReference type="SAM" id="SignalP"/>
    </source>
</evidence>
<reference evidence="2 3" key="1">
    <citation type="submission" date="2019-09" db="EMBL/GenBank/DDBJ databases">
        <title>Chitinophaga ginsengihumi sp. nov., isolated from soil of ginseng rhizosphere.</title>
        <authorList>
            <person name="Lee J."/>
        </authorList>
    </citation>
    <scope>NUCLEOTIDE SEQUENCE [LARGE SCALE GENOMIC DNA]</scope>
    <source>
        <strain evidence="2 3">BN140078</strain>
    </source>
</reference>